<name>A0AAP5H7Z8_PAEAM</name>
<keyword evidence="1" id="KW-1133">Transmembrane helix</keyword>
<keyword evidence="1" id="KW-0812">Transmembrane</keyword>
<gene>
    <name evidence="2" type="ORF">J2W91_004098</name>
</gene>
<feature type="transmembrane region" description="Helical" evidence="1">
    <location>
        <begin position="7"/>
        <end position="35"/>
    </location>
</feature>
<evidence type="ECO:0000313" key="3">
    <source>
        <dbReference type="Proteomes" id="UP001254832"/>
    </source>
</evidence>
<accession>A0AAP5H7Z8</accession>
<feature type="transmembrane region" description="Helical" evidence="1">
    <location>
        <begin position="47"/>
        <end position="70"/>
    </location>
</feature>
<dbReference type="EMBL" id="JAVDTR010000012">
    <property type="protein sequence ID" value="MDR6725596.1"/>
    <property type="molecule type" value="Genomic_DNA"/>
</dbReference>
<keyword evidence="1" id="KW-0472">Membrane</keyword>
<evidence type="ECO:0000313" key="2">
    <source>
        <dbReference type="EMBL" id="MDR6725596.1"/>
    </source>
</evidence>
<comment type="caution">
    <text evidence="2">The sequence shown here is derived from an EMBL/GenBank/DDBJ whole genome shotgun (WGS) entry which is preliminary data.</text>
</comment>
<protein>
    <submittedName>
        <fullName evidence="2">Glucan phosphoethanolaminetransferase (Alkaline phosphatase superfamily)</fullName>
    </submittedName>
</protein>
<dbReference type="AlphaFoldDB" id="A0AAP5H7Z8"/>
<reference evidence="2" key="1">
    <citation type="submission" date="2023-07" db="EMBL/GenBank/DDBJ databases">
        <title>Sorghum-associated microbial communities from plants grown in Nebraska, USA.</title>
        <authorList>
            <person name="Schachtman D."/>
        </authorList>
    </citation>
    <scope>NUCLEOTIDE SEQUENCE</scope>
    <source>
        <strain evidence="2">BE80</strain>
    </source>
</reference>
<feature type="transmembrane region" description="Helical" evidence="1">
    <location>
        <begin position="77"/>
        <end position="102"/>
    </location>
</feature>
<sequence>MKNSTIAIWLFLFNGLYLLTLFAYPIVLMMSVFMFDAPTSYDYASNYAAVSLLMSYPIAVLGSLSCWGFYHKRKYKWAIAMANLLLVWVALFILVLIVNSILPF</sequence>
<dbReference type="RefSeq" id="WP_310142903.1">
    <property type="nucleotide sequence ID" value="NZ_JAVDTR010000012.1"/>
</dbReference>
<proteinExistence type="predicted"/>
<dbReference type="Proteomes" id="UP001254832">
    <property type="component" value="Unassembled WGS sequence"/>
</dbReference>
<organism evidence="2 3">
    <name type="scientific">Paenibacillus amylolyticus</name>
    <dbReference type="NCBI Taxonomy" id="1451"/>
    <lineage>
        <taxon>Bacteria</taxon>
        <taxon>Bacillati</taxon>
        <taxon>Bacillota</taxon>
        <taxon>Bacilli</taxon>
        <taxon>Bacillales</taxon>
        <taxon>Paenibacillaceae</taxon>
        <taxon>Paenibacillus</taxon>
    </lineage>
</organism>
<evidence type="ECO:0000256" key="1">
    <source>
        <dbReference type="SAM" id="Phobius"/>
    </source>
</evidence>